<dbReference type="Proteomes" id="UP000198870">
    <property type="component" value="Unassembled WGS sequence"/>
</dbReference>
<feature type="compositionally biased region" description="Gly residues" evidence="1">
    <location>
        <begin position="281"/>
        <end position="291"/>
    </location>
</feature>
<dbReference type="PANTHER" id="PTHR37024">
    <property type="entry name" value="TYPE VI SECRETION SYSTEM DUF2094 AND IMPA-RELATED DOMAIN PROTEIN"/>
    <property type="match status" value="1"/>
</dbReference>
<feature type="region of interest" description="Disordered" evidence="1">
    <location>
        <begin position="267"/>
        <end position="308"/>
    </location>
</feature>
<feature type="domain" description="ImpA N-terminal" evidence="2">
    <location>
        <begin position="10"/>
        <end position="122"/>
    </location>
</feature>
<evidence type="ECO:0000313" key="3">
    <source>
        <dbReference type="EMBL" id="SCY20594.1"/>
    </source>
</evidence>
<dbReference type="PANTHER" id="PTHR37024:SF3">
    <property type="entry name" value="TYPE VI SECRETION SYSTEM PROTEIN TSSA"/>
    <property type="match status" value="1"/>
</dbReference>
<evidence type="ECO:0000313" key="4">
    <source>
        <dbReference type="Proteomes" id="UP000198870"/>
    </source>
</evidence>
<evidence type="ECO:0000259" key="2">
    <source>
        <dbReference type="Pfam" id="PF06812"/>
    </source>
</evidence>
<dbReference type="InterPro" id="IPR010657">
    <property type="entry name" value="ImpA_N"/>
</dbReference>
<accession>A0A1G5E0U5</accession>
<evidence type="ECO:0000256" key="1">
    <source>
        <dbReference type="SAM" id="MobiDB-lite"/>
    </source>
</evidence>
<proteinExistence type="predicted"/>
<dbReference type="Pfam" id="PF16989">
    <property type="entry name" value="T6SS_VasJ"/>
    <property type="match status" value="1"/>
</dbReference>
<dbReference type="RefSeq" id="WP_092210275.1">
    <property type="nucleotide sequence ID" value="NZ_FMUX01000005.1"/>
</dbReference>
<dbReference type="AlphaFoldDB" id="A0A1G5E0U5"/>
<organism evidence="3 4">
    <name type="scientific">Desulfoluna spongiiphila</name>
    <dbReference type="NCBI Taxonomy" id="419481"/>
    <lineage>
        <taxon>Bacteria</taxon>
        <taxon>Pseudomonadati</taxon>
        <taxon>Thermodesulfobacteriota</taxon>
        <taxon>Desulfobacteria</taxon>
        <taxon>Desulfobacterales</taxon>
        <taxon>Desulfolunaceae</taxon>
        <taxon>Desulfoluna</taxon>
    </lineage>
</organism>
<protein>
    <submittedName>
        <fullName evidence="3">Type VI secretion system protein VasJ</fullName>
    </submittedName>
</protein>
<name>A0A1G5E0U5_9BACT</name>
<gene>
    <name evidence="3" type="ORF">SAMN05216233_105105</name>
</gene>
<dbReference type="OrthoDB" id="1522895at2"/>
<dbReference type="STRING" id="419481.SAMN05216233_105105"/>
<dbReference type="InterPro" id="IPR017739">
    <property type="entry name" value="T6SS-assoc_VCA0119"/>
</dbReference>
<sequence>MEQVALLGKEPISEAAPAGEDVRYEPSFESLQEEIDKLSSPTARDAFSWETVDRLATGILKENAKDLLVASYLCVALVNLKGWPGLDVATAVYSDLLETFWASLFPPMRRMGGRLSAVQWWMEKTDEALSGEMKGTADSTVLDRIRGNLAKIDRFLGEHTEFDLALGPLVAKVDRVAPAEEAPKAAEAAPAERKPAVEAVLSTEEVALDAGNLMRSMAPLFKTLKQASRMVREEKMQNPQSYRWLRFALWEPIKDLPPATGGMTKIPPPPASGNGTPGNTQGRGGVGGAGFSVGKPAVQPPAHFFADA</sequence>
<dbReference type="EMBL" id="FMUX01000005">
    <property type="protein sequence ID" value="SCY20594.1"/>
    <property type="molecule type" value="Genomic_DNA"/>
</dbReference>
<dbReference type="Pfam" id="PF06812">
    <property type="entry name" value="ImpA_N"/>
    <property type="match status" value="1"/>
</dbReference>
<reference evidence="3 4" key="1">
    <citation type="submission" date="2016-10" db="EMBL/GenBank/DDBJ databases">
        <authorList>
            <person name="de Groot N.N."/>
        </authorList>
    </citation>
    <scope>NUCLEOTIDE SEQUENCE [LARGE SCALE GENOMIC DNA]</scope>
    <source>
        <strain evidence="3 4">AA1</strain>
    </source>
</reference>
<keyword evidence="4" id="KW-1185">Reference proteome</keyword>